<organism evidence="1 2">
    <name type="scientific">Maribacter aquivivus</name>
    <dbReference type="NCBI Taxonomy" id="228958"/>
    <lineage>
        <taxon>Bacteria</taxon>
        <taxon>Pseudomonadati</taxon>
        <taxon>Bacteroidota</taxon>
        <taxon>Flavobacteriia</taxon>
        <taxon>Flavobacteriales</taxon>
        <taxon>Flavobacteriaceae</taxon>
        <taxon>Maribacter</taxon>
    </lineage>
</organism>
<protein>
    <submittedName>
        <fullName evidence="1">Uncharacterized protein</fullName>
    </submittedName>
</protein>
<proteinExistence type="predicted"/>
<dbReference type="RefSeq" id="WP_073246587.1">
    <property type="nucleotide sequence ID" value="NZ_FQZX01000003.1"/>
</dbReference>
<reference evidence="2" key="1">
    <citation type="submission" date="2016-11" db="EMBL/GenBank/DDBJ databases">
        <authorList>
            <person name="Varghese N."/>
            <person name="Submissions S."/>
        </authorList>
    </citation>
    <scope>NUCLEOTIDE SEQUENCE [LARGE SCALE GENOMIC DNA]</scope>
    <source>
        <strain evidence="2">DSM 16478</strain>
    </source>
</reference>
<keyword evidence="2" id="KW-1185">Reference proteome</keyword>
<dbReference type="EMBL" id="FQZX01000003">
    <property type="protein sequence ID" value="SHK64396.1"/>
    <property type="molecule type" value="Genomic_DNA"/>
</dbReference>
<sequence length="271" mass="32413">MELNFNNLEHIDYKEEFLIEYTSATPFLDIITSNIYIIYLVIKYGSIKNYVYKVYEDLKIETFKETENVIYKMNLEDYENYKLDFNIHKSLFKHYYLLSSSAKRTSFKEHENWILKVLLSDIKNANDDRMQYLFLSDLKKNTKKTLKYIHIIGSYEKGLTYSLDNIFIEKTKLIRLMELLKKHEIINNQNRIVLGKEYYAVLIFKLKSMGIINFPSRGIVHEIFEKQFGNFSYGTLCKVLKTLEEPESNKGDKLFSKLEQFYFLDELNKVN</sequence>
<evidence type="ECO:0000313" key="2">
    <source>
        <dbReference type="Proteomes" id="UP000184314"/>
    </source>
</evidence>
<dbReference type="Proteomes" id="UP000184314">
    <property type="component" value="Unassembled WGS sequence"/>
</dbReference>
<dbReference type="AlphaFoldDB" id="A0A1M6U5E6"/>
<name>A0A1M6U5E6_9FLAO</name>
<gene>
    <name evidence="1" type="ORF">SAMN04488007_3492</name>
</gene>
<dbReference type="STRING" id="228958.SAMN04488007_3492"/>
<accession>A0A1M6U5E6</accession>
<evidence type="ECO:0000313" key="1">
    <source>
        <dbReference type="EMBL" id="SHK64396.1"/>
    </source>
</evidence>